<reference evidence="2" key="1">
    <citation type="submission" date="2022-05" db="EMBL/GenBank/DDBJ databases">
        <title>The Musa troglodytarum L. genome provides insights into the mechanism of non-climacteric behaviour and enrichment of carotenoids.</title>
        <authorList>
            <person name="Wang J."/>
        </authorList>
    </citation>
    <scope>NUCLEOTIDE SEQUENCE</scope>
    <source>
        <tissue evidence="2">Leaf</tissue>
    </source>
</reference>
<protein>
    <submittedName>
        <fullName evidence="2">Uncharacterized protein</fullName>
    </submittedName>
</protein>
<proteinExistence type="predicted"/>
<name>A0A9E7JP08_9LILI</name>
<evidence type="ECO:0000256" key="1">
    <source>
        <dbReference type="SAM" id="MobiDB-lite"/>
    </source>
</evidence>
<feature type="compositionally biased region" description="Basic residues" evidence="1">
    <location>
        <begin position="41"/>
        <end position="54"/>
    </location>
</feature>
<evidence type="ECO:0000313" key="3">
    <source>
        <dbReference type="Proteomes" id="UP001055439"/>
    </source>
</evidence>
<sequence>MAAMAEAGLEQVSDRRGDGGGVLGPPQRKVLQRARAAVGLLRRRGVRRRGRPPPRRPAEGSLPQDELAAVLDRGRLGGEEGARLR</sequence>
<gene>
    <name evidence="2" type="ORF">MUK42_29976</name>
</gene>
<dbReference type="OrthoDB" id="731074at2759"/>
<accession>A0A9E7JP08</accession>
<feature type="compositionally biased region" description="Basic and acidic residues" evidence="1">
    <location>
        <begin position="72"/>
        <end position="85"/>
    </location>
</feature>
<keyword evidence="3" id="KW-1185">Reference proteome</keyword>
<organism evidence="2 3">
    <name type="scientific">Musa troglodytarum</name>
    <name type="common">fe'i banana</name>
    <dbReference type="NCBI Taxonomy" id="320322"/>
    <lineage>
        <taxon>Eukaryota</taxon>
        <taxon>Viridiplantae</taxon>
        <taxon>Streptophyta</taxon>
        <taxon>Embryophyta</taxon>
        <taxon>Tracheophyta</taxon>
        <taxon>Spermatophyta</taxon>
        <taxon>Magnoliopsida</taxon>
        <taxon>Liliopsida</taxon>
        <taxon>Zingiberales</taxon>
        <taxon>Musaceae</taxon>
        <taxon>Musa</taxon>
    </lineage>
</organism>
<dbReference type="EMBL" id="CP097504">
    <property type="protein sequence ID" value="URD88108.1"/>
    <property type="molecule type" value="Genomic_DNA"/>
</dbReference>
<feature type="region of interest" description="Disordered" evidence="1">
    <location>
        <begin position="1"/>
        <end position="85"/>
    </location>
</feature>
<evidence type="ECO:0000313" key="2">
    <source>
        <dbReference type="EMBL" id="URD88108.1"/>
    </source>
</evidence>
<dbReference type="Proteomes" id="UP001055439">
    <property type="component" value="Chromosome 2"/>
</dbReference>
<dbReference type="AlphaFoldDB" id="A0A9E7JP08"/>